<gene>
    <name evidence="1" type="primary">KAFR0L00350</name>
    <name evidence="1" type="ORF">KAFR_0L00350</name>
</gene>
<reference evidence="1 2" key="1">
    <citation type="journal article" date="2011" name="Proc. Natl. Acad. Sci. U.S.A.">
        <title>Evolutionary erosion of yeast sex chromosomes by mating-type switching accidents.</title>
        <authorList>
            <person name="Gordon J.L."/>
            <person name="Armisen D."/>
            <person name="Proux-Wera E."/>
            <person name="Oheigeartaigh S.S."/>
            <person name="Byrne K.P."/>
            <person name="Wolfe K.H."/>
        </authorList>
    </citation>
    <scope>NUCLEOTIDE SEQUENCE [LARGE SCALE GENOMIC DNA]</scope>
    <source>
        <strain evidence="2">ATCC 22294 / BCRC 22015 / CBS 2517 / CECT 1963 / NBRC 1671 / NRRL Y-8276</strain>
    </source>
</reference>
<evidence type="ECO:0000313" key="2">
    <source>
        <dbReference type="Proteomes" id="UP000005220"/>
    </source>
</evidence>
<dbReference type="Proteomes" id="UP000005220">
    <property type="component" value="Chromosome 12"/>
</dbReference>
<name>H2B1Z2_KAZAF</name>
<proteinExistence type="predicted"/>
<sequence length="71" mass="8031">MAPMIRVMDGDAAEREVKGAEGCQLYSLVQYNCEYRVGGTLECFPFKRMFLECLDKSGKLKRVETRSGSCK</sequence>
<dbReference type="GO" id="GO:0042720">
    <property type="term" value="C:mitochondrial inner membrane peptidase complex"/>
    <property type="evidence" value="ECO:0007669"/>
    <property type="project" value="InterPro"/>
</dbReference>
<dbReference type="AlphaFoldDB" id="H2B1Z2"/>
<dbReference type="EMBL" id="HE650832">
    <property type="protein sequence ID" value="CCF60642.1"/>
    <property type="molecule type" value="Genomic_DNA"/>
</dbReference>
<organism evidence="1 2">
    <name type="scientific">Kazachstania africana (strain ATCC 22294 / BCRC 22015 / CBS 2517 / CECT 1963 / NBRC 1671 / NRRL Y-8276)</name>
    <name type="common">Yeast</name>
    <name type="synonym">Kluyveromyces africanus</name>
    <dbReference type="NCBI Taxonomy" id="1071382"/>
    <lineage>
        <taxon>Eukaryota</taxon>
        <taxon>Fungi</taxon>
        <taxon>Dikarya</taxon>
        <taxon>Ascomycota</taxon>
        <taxon>Saccharomycotina</taxon>
        <taxon>Saccharomycetes</taxon>
        <taxon>Saccharomycetales</taxon>
        <taxon>Saccharomycetaceae</taxon>
        <taxon>Kazachstania</taxon>
    </lineage>
</organism>
<dbReference type="HOGENOM" id="CLU_160156_0_0_1"/>
<accession>H2B1Z2</accession>
<dbReference type="InParanoid" id="H2B1Z2"/>
<evidence type="ECO:0000313" key="1">
    <source>
        <dbReference type="EMBL" id="CCF60642.1"/>
    </source>
</evidence>
<dbReference type="GeneID" id="13886850"/>
<dbReference type="InterPro" id="IPR024645">
    <property type="entry name" value="Mitochondr_Som1"/>
</dbReference>
<protein>
    <submittedName>
        <fullName evidence="1">Uncharacterized protein</fullName>
    </submittedName>
</protein>
<dbReference type="KEGG" id="kaf:KAFR_0L00350"/>
<dbReference type="RefSeq" id="XP_003959777.1">
    <property type="nucleotide sequence ID" value="XM_003959728.1"/>
</dbReference>
<dbReference type="OrthoDB" id="3983163at2759"/>
<keyword evidence="2" id="KW-1185">Reference proteome</keyword>
<dbReference type="Pfam" id="PF11093">
    <property type="entry name" value="Mitochondr_Som1"/>
    <property type="match status" value="1"/>
</dbReference>